<dbReference type="InterPro" id="IPR011051">
    <property type="entry name" value="RmlC_Cupin_sf"/>
</dbReference>
<name>A0AAV2G9S6_9ROSI</name>
<dbReference type="PANTHER" id="PTHR31238">
    <property type="entry name" value="GERMIN-LIKE PROTEIN SUBFAMILY 3 MEMBER 3"/>
    <property type="match status" value="1"/>
</dbReference>
<dbReference type="Pfam" id="PF00190">
    <property type="entry name" value="Cupin_1"/>
    <property type="match status" value="1"/>
</dbReference>
<dbReference type="SUPFAM" id="SSF51182">
    <property type="entry name" value="RmlC-like cupins"/>
    <property type="match status" value="1"/>
</dbReference>
<reference evidence="2 3" key="1">
    <citation type="submission" date="2024-04" db="EMBL/GenBank/DDBJ databases">
        <authorList>
            <person name="Fracassetti M."/>
        </authorList>
    </citation>
    <scope>NUCLEOTIDE SEQUENCE [LARGE SCALE GENOMIC DNA]</scope>
</reference>
<dbReference type="Proteomes" id="UP001497516">
    <property type="component" value="Chromosome 8"/>
</dbReference>
<evidence type="ECO:0000313" key="3">
    <source>
        <dbReference type="Proteomes" id="UP001497516"/>
    </source>
</evidence>
<dbReference type="AlphaFoldDB" id="A0AAV2G9S6"/>
<accession>A0AAV2G9S6</accession>
<sequence length="82" mass="8787">MNGFACKSSTTVQAEDFSFTGLHIPRNTRNAVGSAVTAVTMTQITGLNTLGISMVRIDFASWGINSPHAHPKVSEILTVKPR</sequence>
<evidence type="ECO:0000313" key="2">
    <source>
        <dbReference type="EMBL" id="CAL1407057.1"/>
    </source>
</evidence>
<dbReference type="Gene3D" id="2.60.120.10">
    <property type="entry name" value="Jelly Rolls"/>
    <property type="match status" value="1"/>
</dbReference>
<dbReference type="InterPro" id="IPR014710">
    <property type="entry name" value="RmlC-like_jellyroll"/>
</dbReference>
<organism evidence="2 3">
    <name type="scientific">Linum trigynum</name>
    <dbReference type="NCBI Taxonomy" id="586398"/>
    <lineage>
        <taxon>Eukaryota</taxon>
        <taxon>Viridiplantae</taxon>
        <taxon>Streptophyta</taxon>
        <taxon>Embryophyta</taxon>
        <taxon>Tracheophyta</taxon>
        <taxon>Spermatophyta</taxon>
        <taxon>Magnoliopsida</taxon>
        <taxon>eudicotyledons</taxon>
        <taxon>Gunneridae</taxon>
        <taxon>Pentapetalae</taxon>
        <taxon>rosids</taxon>
        <taxon>fabids</taxon>
        <taxon>Malpighiales</taxon>
        <taxon>Linaceae</taxon>
        <taxon>Linum</taxon>
    </lineage>
</organism>
<keyword evidence="3" id="KW-1185">Reference proteome</keyword>
<protein>
    <recommendedName>
        <fullName evidence="1">Cupin type-1 domain-containing protein</fullName>
    </recommendedName>
</protein>
<evidence type="ECO:0000259" key="1">
    <source>
        <dbReference type="Pfam" id="PF00190"/>
    </source>
</evidence>
<dbReference type="InterPro" id="IPR006045">
    <property type="entry name" value="Cupin_1"/>
</dbReference>
<proteinExistence type="predicted"/>
<gene>
    <name evidence="2" type="ORF">LTRI10_LOCUS46746</name>
</gene>
<feature type="domain" description="Cupin type-1" evidence="1">
    <location>
        <begin position="21"/>
        <end position="79"/>
    </location>
</feature>
<dbReference type="EMBL" id="OZ034821">
    <property type="protein sequence ID" value="CAL1407057.1"/>
    <property type="molecule type" value="Genomic_DNA"/>
</dbReference>